<feature type="region of interest" description="Disordered" evidence="3">
    <location>
        <begin position="1232"/>
        <end position="1258"/>
    </location>
</feature>
<feature type="region of interest" description="Disordered" evidence="3">
    <location>
        <begin position="1060"/>
        <end position="1080"/>
    </location>
</feature>
<keyword evidence="2" id="KW-0067">ATP-binding</keyword>
<dbReference type="InterPro" id="IPR058839">
    <property type="entry name" value="WHD_HELB"/>
</dbReference>
<feature type="compositionally biased region" description="Polar residues" evidence="3">
    <location>
        <begin position="1352"/>
        <end position="1367"/>
    </location>
</feature>
<feature type="domain" description="DNA helicase B winged helix" evidence="5">
    <location>
        <begin position="450"/>
        <end position="558"/>
    </location>
</feature>
<feature type="domain" description="DNA helicase B winged helix" evidence="5">
    <location>
        <begin position="1"/>
        <end position="92"/>
    </location>
</feature>
<dbReference type="SUPFAM" id="SSF52540">
    <property type="entry name" value="P-loop containing nucleoside triphosphate hydrolases"/>
    <property type="match status" value="3"/>
</dbReference>
<feature type="compositionally biased region" description="Basic and acidic residues" evidence="3">
    <location>
        <begin position="305"/>
        <end position="314"/>
    </location>
</feature>
<feature type="compositionally biased region" description="Polar residues" evidence="3">
    <location>
        <begin position="1067"/>
        <end position="1077"/>
    </location>
</feature>
<feature type="compositionally biased region" description="Polar residues" evidence="3">
    <location>
        <begin position="1241"/>
        <end position="1254"/>
    </location>
</feature>
<dbReference type="CDD" id="cd17933">
    <property type="entry name" value="DEXSc_RecD-like"/>
    <property type="match status" value="1"/>
</dbReference>
<name>A0A672RC97_SINGR</name>
<feature type="region of interest" description="Disordered" evidence="3">
    <location>
        <begin position="211"/>
        <end position="231"/>
    </location>
</feature>
<dbReference type="CDD" id="cd18809">
    <property type="entry name" value="SF1_C_RecD"/>
    <property type="match status" value="1"/>
</dbReference>
<dbReference type="Ensembl" id="ENSSGRT00000091998.1">
    <property type="protein sequence ID" value="ENSSGRP00000086411.1"/>
    <property type="gene ID" value="ENSSGRG00000043421.1"/>
</dbReference>
<feature type="compositionally biased region" description="Polar residues" evidence="3">
    <location>
        <begin position="759"/>
        <end position="768"/>
    </location>
</feature>
<sequence>MFKELHLVRCEAQMEAFKLCHLFWSIPVLQRNALVLYTELKRHCRATGSTYADRELLEKKISNETGHLGAWEALRFLVEQGVLKREGDRVALRNLFGYEKGIAECLRGLVEGDPWKIHLDVREVLREAQLDRLRVKAREKHSLTHSRKSKADAKTSVSEAQNDIVQEVKVEQMDLAFPQPGTSSVIHHNGEMTTCDSPKSYEITKLTIKEERVSSDSDSSNDSTYFDIDPSTIELDPDQVRAAEMMCANPVTVISGKGGCGKTTVVSLVFKAAMERQTSDREEVLKACEDFQNDSQGSSNGLLSDVHEEKKDNEGSDSDEKPEEVLLTAPTGRAASLLTKRTGFTAYTMHQVLWSFMNTKKDPGGNPQAWKFSKVQVLVVDEGSLVSVQNKTAAWTHMRVASLYPEIMKYLPTLLPGQFLDIINKGRLEHMPETSERDDSTTQEQVLAKLEELIKTDVWKLGFNYIMFKELHLVRCEAQMEAFKLCHLFWSIPVLQRNALVLYTELKRHCRATGSTYADRELLEKKISNETGHLGAWEALRFLVEQGVLKREGDRVALRNLFGYEKGIAECLRGLVEGDPWKIHLDVREVLREAQLDRLRVKAREKHSLTHSRKSKADAKTSVSEAQNDIVQEVKVEQMDLAFPQPGTSSVIHHNGEMTTCDSPKSYEITKLTIKEERVSSDSDSSNDSTYFDIDPSTIELDPDQVRAAEMMCANPVTVISGKGGCGKTTVVSLVFKAAMERQTSDREEVLKACEDFQNDSQGSSNGLLSDVHEEKKDNEGSDSDEKPEEVLLTAPTGRAASLLTKRTGFTAYTMHQVLWSFMNTKKDPSGNPQAWKFSKVQVLVVDEGSLVSVQILHSILSMLTKHAELQKFILLGDVRQLPSIEPGNTLYDLFEGLRKVRWAIEMRTNHRAESELIVRNAGLISEMGKKTYYSPLEFDATVNMMRPSKVPSDKRFIFVKICGENDRFDLQDAITFLLKEGPGLEDHKLSQFVAFRRKDCELINELCCKHYSQHITRTSKNKLNFQPNDKVCCTKNGYVTDHDKKKEVTSFDTARAVQDSARSSHDNAGNQTQNVQTKEKKERLCNGEIFFIKHDVTKEDEEKGRKIIRYLTLDDDNGCVVTCSYRELQRVCKLRHAWARTIHTFQGSEAETIVYVLGDSSAQNWQHVYTAVTRGQKRVYVVGREHDLEGAIKRWIIPRNTRLCRFVSNVVSQQGPEDSLTQSACSQNQVKTPVNHGFGPSQSTPVASQTPSCHHSKLSRPSCVRHLYEDENERSHQTSDISLQDDVAFSQAYSWSPMDSCSEPSKVQNENASELSNHVENASLLEAVSSPSDEYSRGSKRFIPVDICCTPTKQPKQTTSEESPLGSSRLKLLSITSPSPKSGRQLFPDNSSSHREHP</sequence>
<feature type="region of interest" description="Disordered" evidence="3">
    <location>
        <begin position="756"/>
        <end position="795"/>
    </location>
</feature>
<dbReference type="GO" id="GO:2000042">
    <property type="term" value="P:negative regulation of double-strand break repair via homologous recombination"/>
    <property type="evidence" value="ECO:0007669"/>
    <property type="project" value="TreeGrafter"/>
</dbReference>
<accession>A0A672RC97</accession>
<dbReference type="PANTHER" id="PTHR43788">
    <property type="entry name" value="DNA2/NAM7 HELICASE FAMILY MEMBER"/>
    <property type="match status" value="1"/>
</dbReference>
<dbReference type="GO" id="GO:0017116">
    <property type="term" value="F:single-stranded DNA helicase activity"/>
    <property type="evidence" value="ECO:0007669"/>
    <property type="project" value="TreeGrafter"/>
</dbReference>
<dbReference type="Pfam" id="PF13604">
    <property type="entry name" value="AAA_30"/>
    <property type="match status" value="2"/>
</dbReference>
<evidence type="ECO:0000256" key="1">
    <source>
        <dbReference type="ARBA" id="ARBA00022741"/>
    </source>
</evidence>
<evidence type="ECO:0000313" key="7">
    <source>
        <dbReference type="Proteomes" id="UP000472262"/>
    </source>
</evidence>
<dbReference type="PANTHER" id="PTHR43788:SF6">
    <property type="entry name" value="DNA HELICASE B"/>
    <property type="match status" value="1"/>
</dbReference>
<dbReference type="Pfam" id="PF25894">
    <property type="entry name" value="WHD_HELB"/>
    <property type="match status" value="2"/>
</dbReference>
<reference evidence="6" key="1">
    <citation type="submission" date="2025-08" db="UniProtKB">
        <authorList>
            <consortium name="Ensembl"/>
        </authorList>
    </citation>
    <scope>IDENTIFICATION</scope>
</reference>
<feature type="compositionally biased region" description="Polar residues" evidence="3">
    <location>
        <begin position="293"/>
        <end position="302"/>
    </location>
</feature>
<protein>
    <submittedName>
        <fullName evidence="6">Deoxyribose-phosphate aldolase-like</fullName>
    </submittedName>
</protein>
<evidence type="ECO:0000259" key="5">
    <source>
        <dbReference type="Pfam" id="PF25894"/>
    </source>
</evidence>
<feature type="region of interest" description="Disordered" evidence="3">
    <location>
        <begin position="1352"/>
        <end position="1399"/>
    </location>
</feature>
<gene>
    <name evidence="6" type="primary">LOC107587132</name>
</gene>
<feature type="region of interest" description="Disordered" evidence="3">
    <location>
        <begin position="677"/>
        <end position="697"/>
    </location>
</feature>
<dbReference type="InParanoid" id="A0A672RC97"/>
<feature type="compositionally biased region" description="Basic and acidic residues" evidence="3">
    <location>
        <begin position="771"/>
        <end position="780"/>
    </location>
</feature>
<feature type="domain" description="UvrD-like helicase C-terminal" evidence="4">
    <location>
        <begin position="1137"/>
        <end position="1183"/>
    </location>
</feature>
<reference evidence="6" key="2">
    <citation type="submission" date="2025-09" db="UniProtKB">
        <authorList>
            <consortium name="Ensembl"/>
        </authorList>
    </citation>
    <scope>IDENTIFICATION</scope>
</reference>
<dbReference type="Gene3D" id="3.40.50.300">
    <property type="entry name" value="P-loop containing nucleotide triphosphate hydrolases"/>
    <property type="match status" value="3"/>
</dbReference>
<dbReference type="Pfam" id="PF13538">
    <property type="entry name" value="UvrD_C_2"/>
    <property type="match status" value="1"/>
</dbReference>
<evidence type="ECO:0000256" key="2">
    <source>
        <dbReference type="ARBA" id="ARBA00022840"/>
    </source>
</evidence>
<proteinExistence type="predicted"/>
<evidence type="ECO:0000259" key="4">
    <source>
        <dbReference type="Pfam" id="PF13538"/>
    </source>
</evidence>
<dbReference type="Proteomes" id="UP000472262">
    <property type="component" value="Unassembled WGS sequence"/>
</dbReference>
<evidence type="ECO:0000256" key="3">
    <source>
        <dbReference type="SAM" id="MobiDB-lite"/>
    </source>
</evidence>
<dbReference type="InterPro" id="IPR027785">
    <property type="entry name" value="UvrD-like_helicase_C"/>
</dbReference>
<keyword evidence="7" id="KW-1185">Reference proteome</keyword>
<dbReference type="InterPro" id="IPR027417">
    <property type="entry name" value="P-loop_NTPase"/>
</dbReference>
<dbReference type="InterPro" id="IPR050534">
    <property type="entry name" value="Coronavir_polyprotein_1ab"/>
</dbReference>
<feature type="region of interest" description="Disordered" evidence="3">
    <location>
        <begin position="290"/>
        <end position="330"/>
    </location>
</feature>
<evidence type="ECO:0000313" key="6">
    <source>
        <dbReference type="Ensembl" id="ENSSGRP00000086411.1"/>
    </source>
</evidence>
<keyword evidence="1" id="KW-0547">Nucleotide-binding</keyword>
<organism evidence="6 7">
    <name type="scientific">Sinocyclocheilus grahami</name>
    <name type="common">Dianchi golden-line fish</name>
    <name type="synonym">Barbus grahami</name>
    <dbReference type="NCBI Taxonomy" id="75366"/>
    <lineage>
        <taxon>Eukaryota</taxon>
        <taxon>Metazoa</taxon>
        <taxon>Chordata</taxon>
        <taxon>Craniata</taxon>
        <taxon>Vertebrata</taxon>
        <taxon>Euteleostomi</taxon>
        <taxon>Actinopterygii</taxon>
        <taxon>Neopterygii</taxon>
        <taxon>Teleostei</taxon>
        <taxon>Ostariophysi</taxon>
        <taxon>Cypriniformes</taxon>
        <taxon>Cyprinidae</taxon>
        <taxon>Cyprininae</taxon>
        <taxon>Sinocyclocheilus</taxon>
    </lineage>
</organism>
<dbReference type="GO" id="GO:0005524">
    <property type="term" value="F:ATP binding"/>
    <property type="evidence" value="ECO:0007669"/>
    <property type="project" value="UniProtKB-KW"/>
</dbReference>